<evidence type="ECO:0000256" key="1">
    <source>
        <dbReference type="SAM" id="SignalP"/>
    </source>
</evidence>
<dbReference type="Pfam" id="PF01547">
    <property type="entry name" value="SBP_bac_1"/>
    <property type="match status" value="1"/>
</dbReference>
<sequence length="421" mass="44420">MRPAKKLIASLAVGGVLIALTGCSSGGGSDDGAPVDLRMSVWTSDENQLALFKTLADDYTASHPEVKSVTFESLPFADYNSTLTTQAAGGNAPDLAWVGDIAKDLIDAGALAPLTEDFQGTEGYDYDDILPSVTKTFSKDGELYAYPFSNSPFALYVNQDLIAQAGQTVDPANLTWEDVDRIGKAVHDSTGKAGYVIRDFDFSGWLSLANLWAGWGAQPWDAAGTTCTMDSPEMVEAFQFFHDSVYVSGATPGPGTTADFFAGDAAFTTAQVSRASLLDGSFGSEIYPLPKGPAGEYGNIGQAGMAVFQGGDHVEQATDFLAYMTNPENSAKLAQFFPPPRQSLLSGEELAKVNTKLSAEQLDRVVVDELADVSATPPVTSPAEITSTGKTALDRMWSPDADVAEVLGGVCDAIQPVLTGR</sequence>
<dbReference type="EMBL" id="MZMQ01000001">
    <property type="protein sequence ID" value="OQJ62337.1"/>
    <property type="molecule type" value="Genomic_DNA"/>
</dbReference>
<dbReference type="OrthoDB" id="3718433at2"/>
<dbReference type="RefSeq" id="WP_094126791.1">
    <property type="nucleotide sequence ID" value="NZ_CP040788.1"/>
</dbReference>
<dbReference type="AlphaFoldDB" id="A0A225C5X8"/>
<accession>A0A225C5X8</accession>
<dbReference type="InterPro" id="IPR050490">
    <property type="entry name" value="Bact_solute-bd_prot1"/>
</dbReference>
<dbReference type="PROSITE" id="PS51257">
    <property type="entry name" value="PROKAR_LIPOPROTEIN"/>
    <property type="match status" value="1"/>
</dbReference>
<feature type="chain" id="PRO_5038981864" evidence="1">
    <location>
        <begin position="22"/>
        <end position="421"/>
    </location>
</feature>
<organism evidence="2 3">
    <name type="scientific">Clavibacter tessellarius</name>
    <dbReference type="NCBI Taxonomy" id="31965"/>
    <lineage>
        <taxon>Bacteria</taxon>
        <taxon>Bacillati</taxon>
        <taxon>Actinomycetota</taxon>
        <taxon>Actinomycetes</taxon>
        <taxon>Micrococcales</taxon>
        <taxon>Microbacteriaceae</taxon>
        <taxon>Clavibacter</taxon>
    </lineage>
</organism>
<keyword evidence="1" id="KW-0732">Signal</keyword>
<dbReference type="InterPro" id="IPR006059">
    <property type="entry name" value="SBP"/>
</dbReference>
<dbReference type="PANTHER" id="PTHR43649">
    <property type="entry name" value="ARABINOSE-BINDING PROTEIN-RELATED"/>
    <property type="match status" value="1"/>
</dbReference>
<protein>
    <submittedName>
        <fullName evidence="2">Sugar ABC transporter substrate-binding protein</fullName>
    </submittedName>
</protein>
<dbReference type="Gene3D" id="3.40.190.10">
    <property type="entry name" value="Periplasmic binding protein-like II"/>
    <property type="match status" value="1"/>
</dbReference>
<dbReference type="SUPFAM" id="SSF53850">
    <property type="entry name" value="Periplasmic binding protein-like II"/>
    <property type="match status" value="1"/>
</dbReference>
<name>A0A225C5X8_9MICO</name>
<proteinExistence type="predicted"/>
<reference evidence="2" key="1">
    <citation type="submission" date="2017-08" db="EMBL/GenBank/DDBJ databases">
        <title>Genomes of multiple Clavibacter strains from different subspecies.</title>
        <authorList>
            <person name="Yuan X.-K."/>
            <person name="Li X.-S."/>
            <person name="Nie J."/>
            <person name="De Boer S.H."/>
        </authorList>
    </citation>
    <scope>NUCLEOTIDE SEQUENCE [LARGE SCALE GENOMIC DNA]</scope>
    <source>
        <strain evidence="2">ATCC 33566</strain>
    </source>
</reference>
<feature type="signal peptide" evidence="1">
    <location>
        <begin position="1"/>
        <end position="21"/>
    </location>
</feature>
<gene>
    <name evidence="2" type="ORF">B5P24_04600</name>
</gene>
<dbReference type="CDD" id="cd13585">
    <property type="entry name" value="PBP2_TMBP_like"/>
    <property type="match status" value="1"/>
</dbReference>
<comment type="caution">
    <text evidence="2">The sequence shown here is derived from an EMBL/GenBank/DDBJ whole genome shotgun (WGS) entry which is preliminary data.</text>
</comment>
<keyword evidence="3" id="KW-1185">Reference proteome</keyword>
<dbReference type="Proteomes" id="UP000215316">
    <property type="component" value="Unassembled WGS sequence"/>
</dbReference>
<evidence type="ECO:0000313" key="2">
    <source>
        <dbReference type="EMBL" id="OQJ62337.1"/>
    </source>
</evidence>
<evidence type="ECO:0000313" key="3">
    <source>
        <dbReference type="Proteomes" id="UP000215316"/>
    </source>
</evidence>
<dbReference type="PANTHER" id="PTHR43649:SF12">
    <property type="entry name" value="DIACETYLCHITOBIOSE BINDING PROTEIN DASA"/>
    <property type="match status" value="1"/>
</dbReference>